<feature type="non-terminal residue" evidence="1">
    <location>
        <position position="1"/>
    </location>
</feature>
<feature type="non-terminal residue" evidence="1">
    <location>
        <position position="144"/>
    </location>
</feature>
<dbReference type="InterPro" id="IPR044925">
    <property type="entry name" value="His-Me_finger_sf"/>
</dbReference>
<name>A0A382EVU2_9ZZZZ</name>
<organism evidence="1">
    <name type="scientific">marine metagenome</name>
    <dbReference type="NCBI Taxonomy" id="408172"/>
    <lineage>
        <taxon>unclassified sequences</taxon>
        <taxon>metagenomes</taxon>
        <taxon>ecological metagenomes</taxon>
    </lineage>
</organism>
<dbReference type="EMBL" id="UINC01046223">
    <property type="protein sequence ID" value="SVB53957.1"/>
    <property type="molecule type" value="Genomic_DNA"/>
</dbReference>
<evidence type="ECO:0000313" key="1">
    <source>
        <dbReference type="EMBL" id="SVB53957.1"/>
    </source>
</evidence>
<sequence>MKLIIRTISFLFIAVFLNFSYSETLPIEDYDEISENIFWNDLYPGGGWSLYCGYRFENALTANEEHLFVIEHIYPIRQMLEFLNCESRRQCRLKKNSKFIRMEADMQNLYPAWQDASVARRNRAYGMVDGESWRFDNCDFERSL</sequence>
<dbReference type="AlphaFoldDB" id="A0A382EVU2"/>
<gene>
    <name evidence="1" type="ORF">METZ01_LOCUS206811</name>
</gene>
<dbReference type="SUPFAM" id="SSF54060">
    <property type="entry name" value="His-Me finger endonucleases"/>
    <property type="match status" value="1"/>
</dbReference>
<proteinExistence type="predicted"/>
<protein>
    <recommendedName>
        <fullName evidence="2">Endonuclease I</fullName>
    </recommendedName>
</protein>
<evidence type="ECO:0008006" key="2">
    <source>
        <dbReference type="Google" id="ProtNLM"/>
    </source>
</evidence>
<accession>A0A382EVU2</accession>
<reference evidence="1" key="1">
    <citation type="submission" date="2018-05" db="EMBL/GenBank/DDBJ databases">
        <authorList>
            <person name="Lanie J.A."/>
            <person name="Ng W.-L."/>
            <person name="Kazmierczak K.M."/>
            <person name="Andrzejewski T.M."/>
            <person name="Davidsen T.M."/>
            <person name="Wayne K.J."/>
            <person name="Tettelin H."/>
            <person name="Glass J.I."/>
            <person name="Rusch D."/>
            <person name="Podicherti R."/>
            <person name="Tsui H.-C.T."/>
            <person name="Winkler M.E."/>
        </authorList>
    </citation>
    <scope>NUCLEOTIDE SEQUENCE</scope>
</reference>